<dbReference type="Proteomes" id="UP000253918">
    <property type="component" value="Unassembled WGS sequence"/>
</dbReference>
<protein>
    <submittedName>
        <fullName evidence="2">Uncharacterized protein</fullName>
    </submittedName>
</protein>
<gene>
    <name evidence="2" type="ORF">DVW87_03690</name>
</gene>
<reference evidence="2 3" key="1">
    <citation type="submission" date="2018-07" db="EMBL/GenBank/DDBJ databases">
        <title>a novel species of Sphingomonas isolated from the rhizosphere soil of Araceae plant.</title>
        <authorList>
            <person name="Zhiyong W."/>
            <person name="Qinglan Z."/>
            <person name="Zhiwei F."/>
            <person name="Ding X."/>
            <person name="Gejiao W."/>
            <person name="Shixue Z."/>
        </authorList>
    </citation>
    <scope>NUCLEOTIDE SEQUENCE [LARGE SCALE GENOMIC DNA]</scope>
    <source>
        <strain evidence="2 3">WZY 27</strain>
    </source>
</reference>
<dbReference type="OrthoDB" id="8518609at2"/>
<evidence type="ECO:0000313" key="2">
    <source>
        <dbReference type="EMBL" id="RDE06798.1"/>
    </source>
</evidence>
<comment type="caution">
    <text evidence="2">The sequence shown here is derived from an EMBL/GenBank/DDBJ whole genome shotgun (WGS) entry which is preliminary data.</text>
</comment>
<dbReference type="EMBL" id="QQNB01000001">
    <property type="protein sequence ID" value="RDE06798.1"/>
    <property type="molecule type" value="Genomic_DNA"/>
</dbReference>
<dbReference type="RefSeq" id="WP_114686378.1">
    <property type="nucleotide sequence ID" value="NZ_QQNB01000001.1"/>
</dbReference>
<keyword evidence="3" id="KW-1185">Reference proteome</keyword>
<dbReference type="AlphaFoldDB" id="A0A369VWS9"/>
<organism evidence="2 3">
    <name type="scientific">Sphingomonas aracearum</name>
    <dbReference type="NCBI Taxonomy" id="2283317"/>
    <lineage>
        <taxon>Bacteria</taxon>
        <taxon>Pseudomonadati</taxon>
        <taxon>Pseudomonadota</taxon>
        <taxon>Alphaproteobacteria</taxon>
        <taxon>Sphingomonadales</taxon>
        <taxon>Sphingomonadaceae</taxon>
        <taxon>Sphingomonas</taxon>
    </lineage>
</organism>
<evidence type="ECO:0000256" key="1">
    <source>
        <dbReference type="SAM" id="MobiDB-lite"/>
    </source>
</evidence>
<proteinExistence type="predicted"/>
<sequence>MSNKNLLAEIAKSKNSYCWFASPDFATPTRYTNSLYGPHREGCDPFQEGEIVRVYTFSHIPASTITNRSRDHGARGKAPINFPPFRQFHVRDGELVEVGRSHWKGDLATGHFSADHGRLTDRLGMALLMISEKYTLKFNWRGYSYRDEMAGDALAHLVKVALRFHEAKGNNPFSFYTTTIYNEVLRHHEKETRERDIRDDLLFMMGKTPSITRQLADPKPTPGKRGRPKKIRPEGAQIAA</sequence>
<accession>A0A369VWS9</accession>
<evidence type="ECO:0000313" key="3">
    <source>
        <dbReference type="Proteomes" id="UP000253918"/>
    </source>
</evidence>
<name>A0A369VWS9_9SPHN</name>
<feature type="region of interest" description="Disordered" evidence="1">
    <location>
        <begin position="212"/>
        <end position="240"/>
    </location>
</feature>